<keyword evidence="1" id="KW-0472">Membrane</keyword>
<keyword evidence="1" id="KW-1133">Transmembrane helix</keyword>
<keyword evidence="1" id="KW-0812">Transmembrane</keyword>
<dbReference type="SMART" id="SM00181">
    <property type="entry name" value="EGF"/>
    <property type="match status" value="4"/>
</dbReference>
<dbReference type="SMART" id="SM00261">
    <property type="entry name" value="FU"/>
    <property type="match status" value="3"/>
</dbReference>
<feature type="domain" description="EGF-like" evidence="2">
    <location>
        <begin position="401"/>
        <end position="433"/>
    </location>
</feature>
<protein>
    <recommendedName>
        <fullName evidence="2">EGF-like domain-containing protein</fullName>
    </recommendedName>
</protein>
<sequence length="650" mass="70766">MSLNLMKLVSTFVSLFKVSTELQHVGEFDQEFHRVCGWWALLLQYGMALCVLFVSQSVVLGAQTCVNCFMKIFSVFVIVDMDNLAARFLEGLFHLDFEVKVNIDRVLAIRRKGGLVGGLSVRIIFLLIPVMIICMTGFVSVYFNTLPLTLLKFGRVENRDPPKMLIDSEGGCCPPSLEIQHSGPTGMSANCSVMLLAMMPPRGSATPPRVHWVALEAASTPKTPSSFQVLEGRDADNNPAAFSGSADSAKTEANFWLQTHKYASRVYYQMLKREQLYKRTIPFQASFFLDGLEATDTHYVVFVTAQNPDSRALAERPAQSAELLTSSCAPFCENCDLRGPRMCDEGRCMPGMHYHAGRCFPCTSNCEVCELNEMQSDADAIPCDYGGCTAGFGKKDGECLPCEAPGCQDCDAELSRCTLCKAGLGLDVNGTCQECAAPHCRCFSYGGCEECEEGWGPAGNGTCAECKTGCKSCRFSDKECTDCLPGYVLGNWMCEGCMLHCTNCSANGINSCDECRPGFSFNPQIGQCSECKVEHCKKCSGEEQGKCSECEKGFGLTEGGLCEACGLFCARCGSISDCSVCQAGYVAVKGRCWGCADRCSSCDVAGYARCDLCLDGFLLQNQTCTPTATRKNEMYSNAPAALPKKPSWER</sequence>
<keyword evidence="4" id="KW-1185">Reference proteome</keyword>
<dbReference type="AlphaFoldDB" id="A0A813GDJ6"/>
<evidence type="ECO:0000256" key="1">
    <source>
        <dbReference type="SAM" id="Phobius"/>
    </source>
</evidence>
<dbReference type="InterPro" id="IPR000742">
    <property type="entry name" value="EGF"/>
</dbReference>
<feature type="domain" description="EGF-like" evidence="2">
    <location>
        <begin position="594"/>
        <end position="625"/>
    </location>
</feature>
<name>A0A813GDJ6_POLGL</name>
<proteinExistence type="predicted"/>
<reference evidence="3" key="1">
    <citation type="submission" date="2021-02" db="EMBL/GenBank/DDBJ databases">
        <authorList>
            <person name="Dougan E. K."/>
            <person name="Rhodes N."/>
            <person name="Thang M."/>
            <person name="Chan C."/>
        </authorList>
    </citation>
    <scope>NUCLEOTIDE SEQUENCE</scope>
</reference>
<comment type="caution">
    <text evidence="3">The sequence shown here is derived from an EMBL/GenBank/DDBJ whole genome shotgun (WGS) entry which is preliminary data.</text>
</comment>
<feature type="domain" description="EGF-like" evidence="2">
    <location>
        <begin position="530"/>
        <end position="563"/>
    </location>
</feature>
<dbReference type="InterPro" id="IPR006212">
    <property type="entry name" value="Furin_repeat"/>
</dbReference>
<organism evidence="3 4">
    <name type="scientific">Polarella glacialis</name>
    <name type="common">Dinoflagellate</name>
    <dbReference type="NCBI Taxonomy" id="89957"/>
    <lineage>
        <taxon>Eukaryota</taxon>
        <taxon>Sar</taxon>
        <taxon>Alveolata</taxon>
        <taxon>Dinophyceae</taxon>
        <taxon>Suessiales</taxon>
        <taxon>Suessiaceae</taxon>
        <taxon>Polarella</taxon>
    </lineage>
</organism>
<dbReference type="OrthoDB" id="238681at2759"/>
<dbReference type="Proteomes" id="UP000654075">
    <property type="component" value="Unassembled WGS sequence"/>
</dbReference>
<feature type="transmembrane region" description="Helical" evidence="1">
    <location>
        <begin position="119"/>
        <end position="143"/>
    </location>
</feature>
<dbReference type="EMBL" id="CAJNNV010028614">
    <property type="protein sequence ID" value="CAE8625215.1"/>
    <property type="molecule type" value="Genomic_DNA"/>
</dbReference>
<accession>A0A813GDJ6</accession>
<dbReference type="SUPFAM" id="SSF57184">
    <property type="entry name" value="Growth factor receptor domain"/>
    <property type="match status" value="3"/>
</dbReference>
<evidence type="ECO:0000313" key="4">
    <source>
        <dbReference type="Proteomes" id="UP000654075"/>
    </source>
</evidence>
<evidence type="ECO:0000259" key="2">
    <source>
        <dbReference type="SMART" id="SM00181"/>
    </source>
</evidence>
<dbReference type="InterPro" id="IPR052798">
    <property type="entry name" value="Giardia_VSA"/>
</dbReference>
<dbReference type="InterPro" id="IPR009030">
    <property type="entry name" value="Growth_fac_rcpt_cys_sf"/>
</dbReference>
<gene>
    <name evidence="3" type="ORF">PGLA1383_LOCUS42242</name>
</gene>
<evidence type="ECO:0000313" key="3">
    <source>
        <dbReference type="EMBL" id="CAE8625215.1"/>
    </source>
</evidence>
<feature type="domain" description="EGF-like" evidence="2">
    <location>
        <begin position="465"/>
        <end position="495"/>
    </location>
</feature>
<dbReference type="PANTHER" id="PTHR23275:SF100">
    <property type="entry name" value="EGF-LIKE DOMAIN-CONTAINING PROTEIN"/>
    <property type="match status" value="1"/>
</dbReference>
<feature type="transmembrane region" description="Helical" evidence="1">
    <location>
        <begin position="38"/>
        <end position="62"/>
    </location>
</feature>
<dbReference type="PANTHER" id="PTHR23275">
    <property type="entry name" value="CABRIOLET.-RELATED"/>
    <property type="match status" value="1"/>
</dbReference>